<evidence type="ECO:0000313" key="2">
    <source>
        <dbReference type="Proteomes" id="UP001432027"/>
    </source>
</evidence>
<evidence type="ECO:0000313" key="1">
    <source>
        <dbReference type="EMBL" id="GMS86477.1"/>
    </source>
</evidence>
<sequence>KIRAARLRITSNFLGRFDVIVVCREVPFAMVLDRNTPCRGQCEICTNLRATYSRGDSILALHQAFKLVSFLQRRYAFEGIHIEMLVLFI</sequence>
<keyword evidence="2" id="KW-1185">Reference proteome</keyword>
<dbReference type="AlphaFoldDB" id="A0AAV5SVP8"/>
<reference evidence="1" key="1">
    <citation type="submission" date="2023-10" db="EMBL/GenBank/DDBJ databases">
        <title>Genome assembly of Pristionchus species.</title>
        <authorList>
            <person name="Yoshida K."/>
            <person name="Sommer R.J."/>
        </authorList>
    </citation>
    <scope>NUCLEOTIDE SEQUENCE</scope>
    <source>
        <strain evidence="1">RS0144</strain>
    </source>
</reference>
<name>A0AAV5SVP8_9BILA</name>
<dbReference type="EMBL" id="BTSX01000002">
    <property type="protein sequence ID" value="GMS86477.1"/>
    <property type="molecule type" value="Genomic_DNA"/>
</dbReference>
<dbReference type="Proteomes" id="UP001432027">
    <property type="component" value="Unassembled WGS sequence"/>
</dbReference>
<feature type="non-terminal residue" evidence="1">
    <location>
        <position position="89"/>
    </location>
</feature>
<proteinExistence type="predicted"/>
<feature type="non-terminal residue" evidence="1">
    <location>
        <position position="1"/>
    </location>
</feature>
<accession>A0AAV5SVP8</accession>
<organism evidence="1 2">
    <name type="scientific">Pristionchus entomophagus</name>
    <dbReference type="NCBI Taxonomy" id="358040"/>
    <lineage>
        <taxon>Eukaryota</taxon>
        <taxon>Metazoa</taxon>
        <taxon>Ecdysozoa</taxon>
        <taxon>Nematoda</taxon>
        <taxon>Chromadorea</taxon>
        <taxon>Rhabditida</taxon>
        <taxon>Rhabditina</taxon>
        <taxon>Diplogasteromorpha</taxon>
        <taxon>Diplogasteroidea</taxon>
        <taxon>Neodiplogasteridae</taxon>
        <taxon>Pristionchus</taxon>
    </lineage>
</organism>
<protein>
    <submittedName>
        <fullName evidence="1">Uncharacterized protein</fullName>
    </submittedName>
</protein>
<comment type="caution">
    <text evidence="1">The sequence shown here is derived from an EMBL/GenBank/DDBJ whole genome shotgun (WGS) entry which is preliminary data.</text>
</comment>
<gene>
    <name evidence="1" type="ORF">PENTCL1PPCAC_8652</name>
</gene>